<reference evidence="17" key="1">
    <citation type="submission" date="2017-09" db="EMBL/GenBank/DDBJ databases">
        <title>Depth-based differentiation of microbial function through sediment-hosted aquifers and enrichment of novel symbionts in the deep terrestrial subsurface.</title>
        <authorList>
            <person name="Probst A.J."/>
            <person name="Ladd B."/>
            <person name="Jarett J.K."/>
            <person name="Geller-Mcgrath D.E."/>
            <person name="Sieber C.M.K."/>
            <person name="Emerson J.B."/>
            <person name="Anantharaman K."/>
            <person name="Thomas B.C."/>
            <person name="Malmstrom R."/>
            <person name="Stieglmeier M."/>
            <person name="Klingl A."/>
            <person name="Woyke T."/>
            <person name="Ryan C.M."/>
            <person name="Banfield J.F."/>
        </authorList>
    </citation>
    <scope>NUCLEOTIDE SEQUENCE [LARGE SCALE GENOMIC DNA]</scope>
</reference>
<dbReference type="InterPro" id="IPR036138">
    <property type="entry name" value="PBP_dimer_sf"/>
</dbReference>
<evidence type="ECO:0000313" key="17">
    <source>
        <dbReference type="Proteomes" id="UP000228568"/>
    </source>
</evidence>
<dbReference type="Gene3D" id="3.90.1310.10">
    <property type="entry name" value="Penicillin-binding protein 2a (Domain 2)"/>
    <property type="match status" value="1"/>
</dbReference>
<keyword evidence="5" id="KW-0645">Protease</keyword>
<feature type="domain" description="Penicillin-binding protein dimerisation" evidence="15">
    <location>
        <begin position="105"/>
        <end position="285"/>
    </location>
</feature>
<name>A0A2M7VAK6_9BACT</name>
<evidence type="ECO:0000256" key="5">
    <source>
        <dbReference type="ARBA" id="ARBA00022670"/>
    </source>
</evidence>
<organism evidence="16 17">
    <name type="scientific">Candidatus Magasanikbacteria bacterium CG_4_10_14_0_2_um_filter_37_12</name>
    <dbReference type="NCBI Taxonomy" id="1974637"/>
    <lineage>
        <taxon>Bacteria</taxon>
        <taxon>Candidatus Magasanikiibacteriota</taxon>
    </lineage>
</organism>
<dbReference type="Pfam" id="PF03717">
    <property type="entry name" value="PBP_dimer"/>
    <property type="match status" value="1"/>
</dbReference>
<dbReference type="InterPro" id="IPR005311">
    <property type="entry name" value="PBP_dimer"/>
</dbReference>
<keyword evidence="10 13" id="KW-1133">Transmembrane helix</keyword>
<feature type="domain" description="Penicillin-binding protein transpeptidase" evidence="14">
    <location>
        <begin position="327"/>
        <end position="652"/>
    </location>
</feature>
<dbReference type="PANTHER" id="PTHR30627">
    <property type="entry name" value="PEPTIDOGLYCAN D,D-TRANSPEPTIDASE"/>
    <property type="match status" value="1"/>
</dbReference>
<keyword evidence="11 13" id="KW-0472">Membrane</keyword>
<evidence type="ECO:0000256" key="6">
    <source>
        <dbReference type="ARBA" id="ARBA00022692"/>
    </source>
</evidence>
<evidence type="ECO:0000256" key="13">
    <source>
        <dbReference type="SAM" id="Phobius"/>
    </source>
</evidence>
<keyword evidence="9" id="KW-0573">Peptidoglycan synthesis</keyword>
<dbReference type="GO" id="GO:0009252">
    <property type="term" value="P:peptidoglycan biosynthetic process"/>
    <property type="evidence" value="ECO:0007669"/>
    <property type="project" value="UniProtKB-KW"/>
</dbReference>
<dbReference type="GO" id="GO:0005886">
    <property type="term" value="C:plasma membrane"/>
    <property type="evidence" value="ECO:0007669"/>
    <property type="project" value="UniProtKB-SubCell"/>
</dbReference>
<dbReference type="InterPro" id="IPR012338">
    <property type="entry name" value="Beta-lactam/transpept-like"/>
</dbReference>
<feature type="transmembrane region" description="Helical" evidence="13">
    <location>
        <begin position="64"/>
        <end position="85"/>
    </location>
</feature>
<keyword evidence="6 13" id="KW-0812">Transmembrane</keyword>
<keyword evidence="12" id="KW-0961">Cell wall biogenesis/degradation</keyword>
<dbReference type="GO" id="GO:0009002">
    <property type="term" value="F:serine-type D-Ala-D-Ala carboxypeptidase activity"/>
    <property type="evidence" value="ECO:0007669"/>
    <property type="project" value="InterPro"/>
</dbReference>
<evidence type="ECO:0000256" key="7">
    <source>
        <dbReference type="ARBA" id="ARBA00022801"/>
    </source>
</evidence>
<evidence type="ECO:0000259" key="15">
    <source>
        <dbReference type="Pfam" id="PF03717"/>
    </source>
</evidence>
<evidence type="ECO:0000256" key="9">
    <source>
        <dbReference type="ARBA" id="ARBA00022984"/>
    </source>
</evidence>
<evidence type="ECO:0000256" key="1">
    <source>
        <dbReference type="ARBA" id="ARBA00004167"/>
    </source>
</evidence>
<protein>
    <submittedName>
        <fullName evidence="16">Penicillin-binding protein 2</fullName>
    </submittedName>
</protein>
<keyword evidence="3" id="KW-1003">Cell membrane</keyword>
<dbReference type="GO" id="GO:0008360">
    <property type="term" value="P:regulation of cell shape"/>
    <property type="evidence" value="ECO:0007669"/>
    <property type="project" value="UniProtKB-KW"/>
</dbReference>
<dbReference type="GO" id="GO:0071972">
    <property type="term" value="F:peptidoglycan L,D-transpeptidase activity"/>
    <property type="evidence" value="ECO:0007669"/>
    <property type="project" value="TreeGrafter"/>
</dbReference>
<dbReference type="PANTHER" id="PTHR30627:SF2">
    <property type="entry name" value="PEPTIDOGLYCAN D,D-TRANSPEPTIDASE MRDA"/>
    <property type="match status" value="1"/>
</dbReference>
<evidence type="ECO:0000256" key="10">
    <source>
        <dbReference type="ARBA" id="ARBA00022989"/>
    </source>
</evidence>
<evidence type="ECO:0000256" key="3">
    <source>
        <dbReference type="ARBA" id="ARBA00022475"/>
    </source>
</evidence>
<comment type="caution">
    <text evidence="16">The sequence shown here is derived from an EMBL/GenBank/DDBJ whole genome shotgun (WGS) entry which is preliminary data.</text>
</comment>
<evidence type="ECO:0000256" key="4">
    <source>
        <dbReference type="ARBA" id="ARBA00022519"/>
    </source>
</evidence>
<dbReference type="InterPro" id="IPR017790">
    <property type="entry name" value="Penicillin-binding_protein_2"/>
</dbReference>
<comment type="subcellular location">
    <subcellularLocation>
        <location evidence="2">Cell membrane</location>
    </subcellularLocation>
    <subcellularLocation>
        <location evidence="1">Membrane</location>
        <topology evidence="1">Single-pass membrane protein</topology>
    </subcellularLocation>
</comment>
<evidence type="ECO:0000256" key="8">
    <source>
        <dbReference type="ARBA" id="ARBA00022960"/>
    </source>
</evidence>
<dbReference type="Pfam" id="PF00905">
    <property type="entry name" value="Transpeptidase"/>
    <property type="match status" value="1"/>
</dbReference>
<gene>
    <name evidence="16" type="primary">mrdA</name>
    <name evidence="16" type="ORF">COX81_00015</name>
</gene>
<sequence>MKEKKENNIFFSTNDSGDFFVPLEKNTEWVEDSIFFEKKQGRHDPSLQSKKFIYNSFSKKRVNILVNFIILAFFVLLGRIMYLQIIRGESYLARSEGNRERIIPISAERGLILDRNGLSLTKNIPNFALTVTPQDLPLNIEEREKMIKKLSTLIGKDAVEVKNLIDEYGSYSYQSISIQENLDYDTALAIYIASADLPGINIERGSKRLYSDLKNGTILETKSLSHVLGYIGKLDLGEYEDLSSDGYLPSDYIGKSGVEKSYESQLRGFFGHTKVEVNSLGKSQKVLSEDPPIPGNHVKLNIDTQIQKNLERIMKESMAKNSKSRAAAVVMNPNNGEVLALISLPSFDSNDFSGGISYDKYQEYINNKDNPLFFRAIAGTYPSGSTIKPALAASALEEGIITPETSFNSVGGLQVGPWFFPDWQAGGHGITNVRKSLAQSVNTFYYYIGGGYQDFVGLGVDKIREYLWKFGFDKKLGIDVPGEASGFLPSRDWKEETKGERWYVGDTYNLSIGQGDILVTPLQIASMTASVANGGRLYRPSVVKSFINSQTGEERFKGVEIFNDQIVKKENIEVVREGMRDCVVYGSCRRLSLLPFTSAGKTGTAQWSSNKDDHAWFTSFAPYENPEIVVTVLIEEGVGGSEISAPIAYEFYRWWGEYKKQI</sequence>
<accession>A0A2M7VAK6</accession>
<dbReference type="InterPro" id="IPR050515">
    <property type="entry name" value="Beta-lactam/transpept"/>
</dbReference>
<evidence type="ECO:0000256" key="11">
    <source>
        <dbReference type="ARBA" id="ARBA00023136"/>
    </source>
</evidence>
<dbReference type="GO" id="GO:0071555">
    <property type="term" value="P:cell wall organization"/>
    <property type="evidence" value="ECO:0007669"/>
    <property type="project" value="UniProtKB-KW"/>
</dbReference>
<evidence type="ECO:0000259" key="14">
    <source>
        <dbReference type="Pfam" id="PF00905"/>
    </source>
</evidence>
<dbReference type="Proteomes" id="UP000228568">
    <property type="component" value="Unassembled WGS sequence"/>
</dbReference>
<dbReference type="GO" id="GO:0006508">
    <property type="term" value="P:proteolysis"/>
    <property type="evidence" value="ECO:0007669"/>
    <property type="project" value="UniProtKB-KW"/>
</dbReference>
<keyword evidence="7" id="KW-0378">Hydrolase</keyword>
<dbReference type="SUPFAM" id="SSF56519">
    <property type="entry name" value="Penicillin binding protein dimerisation domain"/>
    <property type="match status" value="1"/>
</dbReference>
<keyword evidence="8" id="KW-0133">Cell shape</keyword>
<evidence type="ECO:0000256" key="2">
    <source>
        <dbReference type="ARBA" id="ARBA00004236"/>
    </source>
</evidence>
<dbReference type="AlphaFoldDB" id="A0A2M7VAK6"/>
<dbReference type="EMBL" id="PFPK01000001">
    <property type="protein sequence ID" value="PIZ95931.1"/>
    <property type="molecule type" value="Genomic_DNA"/>
</dbReference>
<dbReference type="SUPFAM" id="SSF56601">
    <property type="entry name" value="beta-lactamase/transpeptidase-like"/>
    <property type="match status" value="1"/>
</dbReference>
<dbReference type="NCBIfam" id="TIGR03423">
    <property type="entry name" value="pbp2_mrdA"/>
    <property type="match status" value="1"/>
</dbReference>
<evidence type="ECO:0000313" key="16">
    <source>
        <dbReference type="EMBL" id="PIZ95931.1"/>
    </source>
</evidence>
<dbReference type="InterPro" id="IPR001460">
    <property type="entry name" value="PCN-bd_Tpept"/>
</dbReference>
<keyword evidence="4" id="KW-0997">Cell inner membrane</keyword>
<dbReference type="GO" id="GO:0008658">
    <property type="term" value="F:penicillin binding"/>
    <property type="evidence" value="ECO:0007669"/>
    <property type="project" value="InterPro"/>
</dbReference>
<proteinExistence type="predicted"/>
<evidence type="ECO:0000256" key="12">
    <source>
        <dbReference type="ARBA" id="ARBA00023316"/>
    </source>
</evidence>
<dbReference type="Gene3D" id="3.40.710.10">
    <property type="entry name" value="DD-peptidase/beta-lactamase superfamily"/>
    <property type="match status" value="1"/>
</dbReference>